<evidence type="ECO:0000256" key="1">
    <source>
        <dbReference type="ARBA" id="ARBA00022553"/>
    </source>
</evidence>
<evidence type="ECO:0000256" key="7">
    <source>
        <dbReference type="PROSITE-ProRule" id="PRU01091"/>
    </source>
</evidence>
<dbReference type="PANTHER" id="PTHR48111:SF59">
    <property type="entry name" value="TRANSCRIPTIONAL REGULATORY PROTEIN BAER"/>
    <property type="match status" value="1"/>
</dbReference>
<feature type="domain" description="OmpR/PhoB-type" evidence="9">
    <location>
        <begin position="131"/>
        <end position="229"/>
    </location>
</feature>
<dbReference type="Gene3D" id="1.10.10.10">
    <property type="entry name" value="Winged helix-like DNA-binding domain superfamily/Winged helix DNA-binding domain"/>
    <property type="match status" value="1"/>
</dbReference>
<evidence type="ECO:0000259" key="8">
    <source>
        <dbReference type="PROSITE" id="PS50110"/>
    </source>
</evidence>
<dbReference type="InterPro" id="IPR036388">
    <property type="entry name" value="WH-like_DNA-bd_sf"/>
</dbReference>
<sequence>MPHHILVADDDPHIREIICFALEKAGMKTAAVANGAAALQAVERGAPDLIVLDIGMPEMDGLEVCRRLRQKSDVPVLFLSARDEEIDRILGLEMGGDDYVTKPFSPRELVARVNVILRRARPAIVEEEADDREFAHGKLMLVPASHAASFDGKPLTLTAIEFAILKGFLARPQHVLGRDAVMANAYASNIHVSERTVDSHIRNVRAKLAAVGCLDVIATVHGVGFRLGRCGG</sequence>
<evidence type="ECO:0000256" key="4">
    <source>
        <dbReference type="ARBA" id="ARBA00023125"/>
    </source>
</evidence>
<organism evidence="10 11">
    <name type="scientific">Mesorhizobium plurifarium</name>
    <dbReference type="NCBI Taxonomy" id="69974"/>
    <lineage>
        <taxon>Bacteria</taxon>
        <taxon>Pseudomonadati</taxon>
        <taxon>Pseudomonadota</taxon>
        <taxon>Alphaproteobacteria</taxon>
        <taxon>Hyphomicrobiales</taxon>
        <taxon>Phyllobacteriaceae</taxon>
        <taxon>Mesorhizobium</taxon>
    </lineage>
</organism>
<evidence type="ECO:0000259" key="9">
    <source>
        <dbReference type="PROSITE" id="PS51755"/>
    </source>
</evidence>
<dbReference type="AlphaFoldDB" id="A0A090EC73"/>
<keyword evidence="4 7" id="KW-0238">DNA-binding</keyword>
<dbReference type="PANTHER" id="PTHR48111">
    <property type="entry name" value="REGULATOR OF RPOS"/>
    <property type="match status" value="1"/>
</dbReference>
<feature type="domain" description="Response regulatory" evidence="8">
    <location>
        <begin position="4"/>
        <end position="117"/>
    </location>
</feature>
<dbReference type="SUPFAM" id="SSF46894">
    <property type="entry name" value="C-terminal effector domain of the bipartite response regulators"/>
    <property type="match status" value="1"/>
</dbReference>
<dbReference type="SMART" id="SM00862">
    <property type="entry name" value="Trans_reg_C"/>
    <property type="match status" value="1"/>
</dbReference>
<protein>
    <submittedName>
        <fullName evidence="10">Transcriptional regulatory protein ChvI</fullName>
    </submittedName>
</protein>
<keyword evidence="11" id="KW-1185">Reference proteome</keyword>
<evidence type="ECO:0000256" key="5">
    <source>
        <dbReference type="ARBA" id="ARBA00023163"/>
    </source>
</evidence>
<dbReference type="Gene3D" id="6.10.250.690">
    <property type="match status" value="1"/>
</dbReference>
<dbReference type="InterPro" id="IPR039420">
    <property type="entry name" value="WalR-like"/>
</dbReference>
<dbReference type="Gene3D" id="3.40.50.2300">
    <property type="match status" value="1"/>
</dbReference>
<evidence type="ECO:0000256" key="3">
    <source>
        <dbReference type="ARBA" id="ARBA00023015"/>
    </source>
</evidence>
<dbReference type="InterPro" id="IPR016032">
    <property type="entry name" value="Sig_transdc_resp-reg_C-effctor"/>
</dbReference>
<dbReference type="FunFam" id="3.40.50.2300:FF:000001">
    <property type="entry name" value="DNA-binding response regulator PhoB"/>
    <property type="match status" value="1"/>
</dbReference>
<dbReference type="SMART" id="SM00448">
    <property type="entry name" value="REC"/>
    <property type="match status" value="1"/>
</dbReference>
<keyword evidence="1 6" id="KW-0597">Phosphoprotein</keyword>
<evidence type="ECO:0000313" key="10">
    <source>
        <dbReference type="EMBL" id="CDX27722.1"/>
    </source>
</evidence>
<proteinExistence type="predicted"/>
<reference evidence="11" key="1">
    <citation type="submission" date="2014-08" db="EMBL/GenBank/DDBJ databases">
        <authorList>
            <person name="Moulin L."/>
        </authorList>
    </citation>
    <scope>NUCLEOTIDE SEQUENCE [LARGE SCALE GENOMIC DNA]</scope>
</reference>
<dbReference type="PROSITE" id="PS50110">
    <property type="entry name" value="RESPONSE_REGULATORY"/>
    <property type="match status" value="1"/>
</dbReference>
<gene>
    <name evidence="10" type="primary">chvI</name>
    <name evidence="10" type="ORF">MPL3356_70187</name>
</gene>
<accession>A0A090EC73</accession>
<evidence type="ECO:0000256" key="2">
    <source>
        <dbReference type="ARBA" id="ARBA00023012"/>
    </source>
</evidence>
<dbReference type="GO" id="GO:0032993">
    <property type="term" value="C:protein-DNA complex"/>
    <property type="evidence" value="ECO:0007669"/>
    <property type="project" value="TreeGrafter"/>
</dbReference>
<dbReference type="SUPFAM" id="SSF52172">
    <property type="entry name" value="CheY-like"/>
    <property type="match status" value="1"/>
</dbReference>
<dbReference type="InterPro" id="IPR001789">
    <property type="entry name" value="Sig_transdc_resp-reg_receiver"/>
</dbReference>
<dbReference type="PROSITE" id="PS51755">
    <property type="entry name" value="OMPR_PHOB"/>
    <property type="match status" value="1"/>
</dbReference>
<keyword evidence="5" id="KW-0804">Transcription</keyword>
<evidence type="ECO:0000313" key="11">
    <source>
        <dbReference type="Proteomes" id="UP000045285"/>
    </source>
</evidence>
<keyword evidence="3" id="KW-0805">Transcription regulation</keyword>
<feature type="modified residue" description="4-aspartylphosphate" evidence="6">
    <location>
        <position position="53"/>
    </location>
</feature>
<dbReference type="Pfam" id="PF00486">
    <property type="entry name" value="Trans_reg_C"/>
    <property type="match status" value="1"/>
</dbReference>
<dbReference type="InterPro" id="IPR011006">
    <property type="entry name" value="CheY-like_superfamily"/>
</dbReference>
<dbReference type="InterPro" id="IPR001867">
    <property type="entry name" value="OmpR/PhoB-type_DNA-bd"/>
</dbReference>
<feature type="DNA-binding region" description="OmpR/PhoB-type" evidence="7">
    <location>
        <begin position="131"/>
        <end position="229"/>
    </location>
</feature>
<name>A0A090EC73_MESPL</name>
<dbReference type="GO" id="GO:0005829">
    <property type="term" value="C:cytosol"/>
    <property type="evidence" value="ECO:0007669"/>
    <property type="project" value="TreeGrafter"/>
</dbReference>
<dbReference type="GO" id="GO:0000976">
    <property type="term" value="F:transcription cis-regulatory region binding"/>
    <property type="evidence" value="ECO:0007669"/>
    <property type="project" value="TreeGrafter"/>
</dbReference>
<dbReference type="GO" id="GO:0006355">
    <property type="term" value="P:regulation of DNA-templated transcription"/>
    <property type="evidence" value="ECO:0007669"/>
    <property type="project" value="InterPro"/>
</dbReference>
<dbReference type="GO" id="GO:0000156">
    <property type="term" value="F:phosphorelay response regulator activity"/>
    <property type="evidence" value="ECO:0007669"/>
    <property type="project" value="TreeGrafter"/>
</dbReference>
<dbReference type="CDD" id="cd00383">
    <property type="entry name" value="trans_reg_C"/>
    <property type="match status" value="1"/>
</dbReference>
<keyword evidence="2" id="KW-0902">Two-component regulatory system</keyword>
<dbReference type="STRING" id="69974.MPLDJ20_270146"/>
<evidence type="ECO:0000256" key="6">
    <source>
        <dbReference type="PROSITE-ProRule" id="PRU00169"/>
    </source>
</evidence>
<dbReference type="EMBL" id="CCMZ01000067">
    <property type="protein sequence ID" value="CDX27722.1"/>
    <property type="molecule type" value="Genomic_DNA"/>
</dbReference>
<dbReference type="Proteomes" id="UP000045285">
    <property type="component" value="Unassembled WGS sequence"/>
</dbReference>
<dbReference type="Pfam" id="PF00072">
    <property type="entry name" value="Response_reg"/>
    <property type="match status" value="1"/>
</dbReference>